<dbReference type="GO" id="GO:0045332">
    <property type="term" value="P:phospholipid translocation"/>
    <property type="evidence" value="ECO:0007669"/>
    <property type="project" value="TreeGrafter"/>
</dbReference>
<reference evidence="6 7" key="1">
    <citation type="journal article" date="2011" name="Genome Res.">
        <title>Phylogeny-wide analysis of social amoeba genomes highlights ancient origins for complex intercellular communication.</title>
        <authorList>
            <person name="Heidel A.J."/>
            <person name="Lawal H.M."/>
            <person name="Felder M."/>
            <person name="Schilde C."/>
            <person name="Helps N.R."/>
            <person name="Tunggal B."/>
            <person name="Rivero F."/>
            <person name="John U."/>
            <person name="Schleicher M."/>
            <person name="Eichinger L."/>
            <person name="Platzer M."/>
            <person name="Noegel A.A."/>
            <person name="Schaap P."/>
            <person name="Gloeckner G."/>
        </authorList>
    </citation>
    <scope>NUCLEOTIDE SEQUENCE [LARGE SCALE GENOMIC DNA]</scope>
    <source>
        <strain evidence="7">ATCC 26659 / Pp 5 / PN500</strain>
    </source>
</reference>
<evidence type="ECO:0000256" key="3">
    <source>
        <dbReference type="ARBA" id="ARBA00022842"/>
    </source>
</evidence>
<dbReference type="EMBL" id="ADBJ01000022">
    <property type="protein sequence ID" value="EFA81829.1"/>
    <property type="molecule type" value="Genomic_DNA"/>
</dbReference>
<proteinExistence type="predicted"/>
<dbReference type="GO" id="GO:0005886">
    <property type="term" value="C:plasma membrane"/>
    <property type="evidence" value="ECO:0007669"/>
    <property type="project" value="TreeGrafter"/>
</dbReference>
<gene>
    <name evidence="6" type="ORF">PPL_05061</name>
</gene>
<protein>
    <recommendedName>
        <fullName evidence="5">P-type ATPase C-terminal domain-containing protein</fullName>
    </recommendedName>
</protein>
<keyword evidence="2" id="KW-0479">Metal-binding</keyword>
<keyword evidence="4" id="KW-1133">Transmembrane helix</keyword>
<keyword evidence="3" id="KW-0460">Magnesium</keyword>
<evidence type="ECO:0000256" key="4">
    <source>
        <dbReference type="SAM" id="Phobius"/>
    </source>
</evidence>
<keyword evidence="4" id="KW-0472">Membrane</keyword>
<evidence type="ECO:0000256" key="1">
    <source>
        <dbReference type="ARBA" id="ARBA00004141"/>
    </source>
</evidence>
<dbReference type="GO" id="GO:0046872">
    <property type="term" value="F:metal ion binding"/>
    <property type="evidence" value="ECO:0007669"/>
    <property type="project" value="UniProtKB-KW"/>
</dbReference>
<feature type="domain" description="P-type ATPase C-terminal" evidence="5">
    <location>
        <begin position="2"/>
        <end position="78"/>
    </location>
</feature>
<keyword evidence="7" id="KW-1185">Reference proteome</keyword>
<dbReference type="InterPro" id="IPR032630">
    <property type="entry name" value="P_typ_ATPase_c"/>
</dbReference>
<feature type="transmembrane region" description="Helical" evidence="4">
    <location>
        <begin position="51"/>
        <end position="72"/>
    </location>
</feature>
<comment type="caution">
    <text evidence="6">The sequence shown here is derived from an EMBL/GenBank/DDBJ whole genome shotgun (WGS) entry which is preliminary data.</text>
</comment>
<dbReference type="RefSeq" id="XP_020433946.1">
    <property type="nucleotide sequence ID" value="XM_020575957.1"/>
</dbReference>
<evidence type="ECO:0000313" key="6">
    <source>
        <dbReference type="EMBL" id="EFA81829.1"/>
    </source>
</evidence>
<evidence type="ECO:0000256" key="2">
    <source>
        <dbReference type="ARBA" id="ARBA00022723"/>
    </source>
</evidence>
<evidence type="ECO:0000259" key="5">
    <source>
        <dbReference type="Pfam" id="PF16212"/>
    </source>
</evidence>
<feature type="transmembrane region" description="Helical" evidence="4">
    <location>
        <begin position="12"/>
        <end position="31"/>
    </location>
</feature>
<evidence type="ECO:0000313" key="7">
    <source>
        <dbReference type="Proteomes" id="UP000001396"/>
    </source>
</evidence>
<name>D3B9B7_HETP5</name>
<accession>D3B9B7</accession>
<keyword evidence="4" id="KW-0812">Transmembrane</keyword>
<dbReference type="STRING" id="670386.D3B9B7"/>
<comment type="subcellular location">
    <subcellularLocation>
        <location evidence="1">Membrane</location>
        <topology evidence="1">Multi-pass membrane protein</topology>
    </subcellularLocation>
</comment>
<organism evidence="6 7">
    <name type="scientific">Heterostelium pallidum (strain ATCC 26659 / Pp 5 / PN500)</name>
    <name type="common">Cellular slime mold</name>
    <name type="synonym">Polysphondylium pallidum</name>
    <dbReference type="NCBI Taxonomy" id="670386"/>
    <lineage>
        <taxon>Eukaryota</taxon>
        <taxon>Amoebozoa</taxon>
        <taxon>Evosea</taxon>
        <taxon>Eumycetozoa</taxon>
        <taxon>Dictyostelia</taxon>
        <taxon>Acytosteliales</taxon>
        <taxon>Acytosteliaceae</taxon>
        <taxon>Heterostelium</taxon>
    </lineage>
</organism>
<dbReference type="AlphaFoldDB" id="D3B9B7"/>
<dbReference type="Pfam" id="PF16212">
    <property type="entry name" value="PhoLip_ATPase_C"/>
    <property type="match status" value="1"/>
</dbReference>
<dbReference type="PANTHER" id="PTHR24092">
    <property type="entry name" value="PROBABLE PHOSPHOLIPID-TRANSPORTING ATPASE"/>
    <property type="match status" value="1"/>
</dbReference>
<dbReference type="GeneID" id="31360547"/>
<dbReference type="GO" id="GO:0140326">
    <property type="term" value="F:ATPase-coupled intramembrane lipid transporter activity"/>
    <property type="evidence" value="ECO:0007669"/>
    <property type="project" value="TreeGrafter"/>
</dbReference>
<dbReference type="InParanoid" id="D3B9B7"/>
<sequence>MECWNTIQHLATWLSILVFIVFELVYSKLAILFGYDFYYNLALELITQPNFYLTVIITILICLLPVYLYIFAKRNYYPIPLNIIQEIKKKNSRDVDDTDRSEATELNDLNHGDVFLPPDGTTQCAVQIEVIHKDMYKGVEENYPQLQWPTALQEVPAEPNDNAVVIDVQENQWFLSQHDDDSIKEFVEL</sequence>
<dbReference type="Proteomes" id="UP000001396">
    <property type="component" value="Unassembled WGS sequence"/>
</dbReference>